<name>A0A8H2VJT3_9SACH</name>
<evidence type="ECO:0000313" key="1">
    <source>
        <dbReference type="EMBL" id="CAB4256865.1"/>
    </source>
</evidence>
<protein>
    <submittedName>
        <fullName evidence="1">Similar to Saccharomyces cerevisiae YHL006C SHU1 Protein involved in a Rad51p</fullName>
    </submittedName>
</protein>
<dbReference type="GeneID" id="64859963"/>
<proteinExistence type="predicted"/>
<evidence type="ECO:0000313" key="2">
    <source>
        <dbReference type="Proteomes" id="UP000644660"/>
    </source>
</evidence>
<dbReference type="EMBL" id="CAEFZW010000012">
    <property type="protein sequence ID" value="CAB4256865.1"/>
    <property type="molecule type" value="Genomic_DNA"/>
</dbReference>
<keyword evidence="2" id="KW-1185">Reference proteome</keyword>
<comment type="caution">
    <text evidence="1">The sequence shown here is derived from an EMBL/GenBank/DDBJ whole genome shotgun (WGS) entry which is preliminary data.</text>
</comment>
<dbReference type="RefSeq" id="XP_041408709.1">
    <property type="nucleotide sequence ID" value="XM_041552775.1"/>
</dbReference>
<dbReference type="AlphaFoldDB" id="A0A8H2VJT3"/>
<dbReference type="Proteomes" id="UP000644660">
    <property type="component" value="Unassembled WGS sequence"/>
</dbReference>
<sequence length="146" mass="17073">MGINEVVDDLTKKDGKTLVFVLGQESRDKIEAGLISRDNSLFTIEKSRHDIKILFLNKLQYLFMFLMKLEAEKTCIYDNIVVFGLDSLVCDKDNVEMTRLLNLILSTLYKVHRVHDLDGIIIEWFDTTKDMSILDKMVDYWKFLLC</sequence>
<organism evidence="1 2">
    <name type="scientific">Maudiozyma barnettii</name>
    <dbReference type="NCBI Taxonomy" id="61262"/>
    <lineage>
        <taxon>Eukaryota</taxon>
        <taxon>Fungi</taxon>
        <taxon>Dikarya</taxon>
        <taxon>Ascomycota</taxon>
        <taxon>Saccharomycotina</taxon>
        <taxon>Saccharomycetes</taxon>
        <taxon>Saccharomycetales</taxon>
        <taxon>Saccharomycetaceae</taxon>
        <taxon>Maudiozyma</taxon>
    </lineage>
</organism>
<gene>
    <name evidence="1" type="ORF">KABA2_12S00946</name>
</gene>
<accession>A0A8H2VJT3</accession>
<reference evidence="1 2" key="1">
    <citation type="submission" date="2020-05" db="EMBL/GenBank/DDBJ databases">
        <authorList>
            <person name="Casaregola S."/>
            <person name="Devillers H."/>
            <person name="Grondin C."/>
        </authorList>
    </citation>
    <scope>NUCLEOTIDE SEQUENCE [LARGE SCALE GENOMIC DNA]</scope>
    <source>
        <strain evidence="1 2">CLIB 1767</strain>
    </source>
</reference>